<gene>
    <name evidence="7" type="ORF">GWP43_03310</name>
</gene>
<reference evidence="7 8" key="1">
    <citation type="submission" date="2020-01" db="EMBL/GenBank/DDBJ databases">
        <title>Complete genome sequence of a human oral phylogroup 1 Treponema sp. strain ATCC 700766, originally isolated from periodontitis dental plaque.</title>
        <authorList>
            <person name="Chan Y."/>
            <person name="Huo Y.-B."/>
            <person name="Yu X.-L."/>
            <person name="Zeng H."/>
            <person name="Leung W.-K."/>
            <person name="Watt R.M."/>
        </authorList>
    </citation>
    <scope>NUCLEOTIDE SEQUENCE [LARGE SCALE GENOMIC DNA]</scope>
    <source>
        <strain evidence="7 8">OMZ 804</strain>
    </source>
</reference>
<dbReference type="GO" id="GO:0042254">
    <property type="term" value="P:ribosome biogenesis"/>
    <property type="evidence" value="ECO:0007669"/>
    <property type="project" value="UniProtKB-KW"/>
</dbReference>
<accession>A0A6P1XYU3</accession>
<dbReference type="GO" id="GO:0008234">
    <property type="term" value="F:cysteine-type peptidase activity"/>
    <property type="evidence" value="ECO:0007669"/>
    <property type="project" value="UniProtKB-KW"/>
</dbReference>
<sequence length="107" mass="11918">MIQVLLELDEKERLLSVEASGHANSGIKGHDIVCAAVTILLRTTVQALGSVQADISAERRGSLSFRVLNYDETQSEKLRYAAEFLWLGIASLQEEYPQAVQCKKIQR</sequence>
<evidence type="ECO:0000256" key="2">
    <source>
        <dbReference type="ARBA" id="ARBA00022670"/>
    </source>
</evidence>
<evidence type="ECO:0000256" key="4">
    <source>
        <dbReference type="ARBA" id="ARBA00022807"/>
    </source>
</evidence>
<dbReference type="EMBL" id="CP048020">
    <property type="protein sequence ID" value="QHX42637.1"/>
    <property type="molecule type" value="Genomic_DNA"/>
</dbReference>
<evidence type="ECO:0000313" key="8">
    <source>
        <dbReference type="Proteomes" id="UP000464374"/>
    </source>
</evidence>
<dbReference type="AlphaFoldDB" id="A0A6P1XYU3"/>
<keyword evidence="2 7" id="KW-0645">Protease</keyword>
<evidence type="ECO:0000256" key="3">
    <source>
        <dbReference type="ARBA" id="ARBA00022801"/>
    </source>
</evidence>
<keyword evidence="3" id="KW-0378">Hydrolase</keyword>
<name>A0A6P1XYU3_9SPIR</name>
<dbReference type="PANTHER" id="PTHR39178:SF1">
    <property type="entry name" value="RIBOSOMAL-PROCESSING CYSTEINE PROTEASE PRP"/>
    <property type="match status" value="1"/>
</dbReference>
<dbReference type="KEGG" id="trz:GWP43_03310"/>
<dbReference type="RefSeq" id="WP_162662687.1">
    <property type="nucleotide sequence ID" value="NZ_CP048020.1"/>
</dbReference>
<keyword evidence="1" id="KW-0690">Ribosome biogenesis</keyword>
<dbReference type="PANTHER" id="PTHR39178">
    <property type="entry name" value="HYPOTHETICAL RIBOSOME-ASSOCIATED PROTEIN"/>
    <property type="match status" value="1"/>
</dbReference>
<evidence type="ECO:0000256" key="1">
    <source>
        <dbReference type="ARBA" id="ARBA00022517"/>
    </source>
</evidence>
<dbReference type="Gene3D" id="3.30.70.1490">
    <property type="entry name" value="Cysteine protease Prp"/>
    <property type="match status" value="1"/>
</dbReference>
<organism evidence="7 8">
    <name type="scientific">Treponema vincentii</name>
    <dbReference type="NCBI Taxonomy" id="69710"/>
    <lineage>
        <taxon>Bacteria</taxon>
        <taxon>Pseudomonadati</taxon>
        <taxon>Spirochaetota</taxon>
        <taxon>Spirochaetia</taxon>
        <taxon>Spirochaetales</taxon>
        <taxon>Treponemataceae</taxon>
        <taxon>Treponema</taxon>
    </lineage>
</organism>
<evidence type="ECO:0000256" key="5">
    <source>
        <dbReference type="ARBA" id="ARBA00044503"/>
    </source>
</evidence>
<comment type="similarity">
    <text evidence="5">Belongs to the Prp family.</text>
</comment>
<dbReference type="GO" id="GO:0006508">
    <property type="term" value="P:proteolysis"/>
    <property type="evidence" value="ECO:0007669"/>
    <property type="project" value="UniProtKB-KW"/>
</dbReference>
<dbReference type="Proteomes" id="UP000464374">
    <property type="component" value="Chromosome"/>
</dbReference>
<proteinExistence type="inferred from homology"/>
<evidence type="ECO:0000256" key="6">
    <source>
        <dbReference type="ARBA" id="ARBA00044538"/>
    </source>
</evidence>
<evidence type="ECO:0000313" key="7">
    <source>
        <dbReference type="EMBL" id="QHX42637.1"/>
    </source>
</evidence>
<dbReference type="InterPro" id="IPR007422">
    <property type="entry name" value="Peptidase_Prp"/>
</dbReference>
<dbReference type="CDD" id="cd16332">
    <property type="entry name" value="Prp-like"/>
    <property type="match status" value="1"/>
</dbReference>
<dbReference type="SUPFAM" id="SSF118010">
    <property type="entry name" value="TM1457-like"/>
    <property type="match status" value="1"/>
</dbReference>
<protein>
    <recommendedName>
        <fullName evidence="6">Ribosomal processing cysteine protease Prp</fullName>
    </recommendedName>
</protein>
<keyword evidence="4" id="KW-0788">Thiol protease</keyword>
<dbReference type="InterPro" id="IPR036764">
    <property type="entry name" value="Peptidase_Prp_sf"/>
</dbReference>
<dbReference type="Pfam" id="PF04327">
    <property type="entry name" value="Peptidase_Prp"/>
    <property type="match status" value="1"/>
</dbReference>